<evidence type="ECO:0000313" key="2">
    <source>
        <dbReference type="WBParaSite" id="PEQ_0000709901-mRNA-1"/>
    </source>
</evidence>
<dbReference type="WBParaSite" id="PEQ_0000709901-mRNA-1">
    <property type="protein sequence ID" value="PEQ_0000709901-mRNA-1"/>
    <property type="gene ID" value="PEQ_0000709901"/>
</dbReference>
<evidence type="ECO:0000313" key="1">
    <source>
        <dbReference type="Proteomes" id="UP000887564"/>
    </source>
</evidence>
<sequence length="190" mass="21511">MGTIREFTSLASGEDCLLSAFKCFLEFQGSSSEHVLELLVFALFTRAISKVFFCLLWVGLFEGGYAPLRKELSADIIQYVHARGSYKRPHREGGAPSHTGNHPSLAKRANAEGLGTIFDAVREWFFTEEASLQKKALRNLEEIMRRNDDISVHSFFDSYAKEICGVLTEKVCIGFFQLLIFLRVMNLFLL</sequence>
<keyword evidence="1" id="KW-1185">Reference proteome</keyword>
<dbReference type="Proteomes" id="UP000887564">
    <property type="component" value="Unplaced"/>
</dbReference>
<organism evidence="1 2">
    <name type="scientific">Parascaris equorum</name>
    <name type="common">Equine roundworm</name>
    <dbReference type="NCBI Taxonomy" id="6256"/>
    <lineage>
        <taxon>Eukaryota</taxon>
        <taxon>Metazoa</taxon>
        <taxon>Ecdysozoa</taxon>
        <taxon>Nematoda</taxon>
        <taxon>Chromadorea</taxon>
        <taxon>Rhabditida</taxon>
        <taxon>Spirurina</taxon>
        <taxon>Ascaridomorpha</taxon>
        <taxon>Ascaridoidea</taxon>
        <taxon>Ascarididae</taxon>
        <taxon>Parascaris</taxon>
    </lineage>
</organism>
<protein>
    <submittedName>
        <fullName evidence="2">Uncharacterized protein</fullName>
    </submittedName>
</protein>
<name>A0A914RKR4_PAREQ</name>
<dbReference type="AlphaFoldDB" id="A0A914RKR4"/>
<proteinExistence type="predicted"/>
<reference evidence="2" key="1">
    <citation type="submission" date="2022-11" db="UniProtKB">
        <authorList>
            <consortium name="WormBaseParasite"/>
        </authorList>
    </citation>
    <scope>IDENTIFICATION</scope>
</reference>
<accession>A0A914RKR4</accession>